<accession>A0A0D8BE11</accession>
<gene>
    <name evidence="1" type="ORF">FF36_03298</name>
</gene>
<dbReference type="Proteomes" id="UP000032545">
    <property type="component" value="Unassembled WGS sequence"/>
</dbReference>
<dbReference type="RefSeq" id="WP_009742703.1">
    <property type="nucleotide sequence ID" value="NZ_JYFN01000024.1"/>
</dbReference>
<dbReference type="OrthoDB" id="3402428at2"/>
<comment type="caution">
    <text evidence="1">The sequence shown here is derived from an EMBL/GenBank/DDBJ whole genome shotgun (WGS) entry which is preliminary data.</text>
</comment>
<proteinExistence type="predicted"/>
<sequence>MVDFKGALGKLGDLAEEHDDKIDAAVAKLGDVVDDRTDHKHSDHIDRAVREIQDRT</sequence>
<evidence type="ECO:0000313" key="1">
    <source>
        <dbReference type="EMBL" id="KJE22426.1"/>
    </source>
</evidence>
<evidence type="ECO:0000313" key="2">
    <source>
        <dbReference type="Proteomes" id="UP000032545"/>
    </source>
</evidence>
<keyword evidence="2" id="KW-1185">Reference proteome</keyword>
<organism evidence="1 2">
    <name type="scientific">Frankia torreyi</name>
    <dbReference type="NCBI Taxonomy" id="1856"/>
    <lineage>
        <taxon>Bacteria</taxon>
        <taxon>Bacillati</taxon>
        <taxon>Actinomycetota</taxon>
        <taxon>Actinomycetes</taxon>
        <taxon>Frankiales</taxon>
        <taxon>Frankiaceae</taxon>
        <taxon>Frankia</taxon>
    </lineage>
</organism>
<reference evidence="1 2" key="2">
    <citation type="journal article" date="2016" name="Genome Announc.">
        <title>Permanent Draft Genome Sequences for Two Variants of Frankia sp. Strain CpI1, the First Frankia Strain Isolated from Root Nodules of Comptonia peregrina.</title>
        <authorList>
            <person name="Oshone R."/>
            <person name="Hurst S.G.IV."/>
            <person name="Abebe-Akele F."/>
            <person name="Simpson S."/>
            <person name="Morris K."/>
            <person name="Thomas W.K."/>
            <person name="Tisa L.S."/>
        </authorList>
    </citation>
    <scope>NUCLEOTIDE SEQUENCE [LARGE SCALE GENOMIC DNA]</scope>
    <source>
        <strain evidence="2">CpI1-S</strain>
    </source>
</reference>
<dbReference type="Pfam" id="PF14013">
    <property type="entry name" value="MT0933_antitox"/>
    <property type="match status" value="1"/>
</dbReference>
<dbReference type="PATRIC" id="fig|1502723.3.peg.2719"/>
<reference evidence="2" key="1">
    <citation type="submission" date="2015-02" db="EMBL/GenBank/DDBJ databases">
        <title>Draft Genome of Frankia sp. CpI1-S.</title>
        <authorList>
            <person name="Oshone R.T."/>
            <person name="Ngom M."/>
            <person name="Ghodhbane-Gtari F."/>
            <person name="Gtari M."/>
            <person name="Morris K."/>
            <person name="Thomas K."/>
            <person name="Sen A."/>
            <person name="Tisa L.S."/>
        </authorList>
    </citation>
    <scope>NUCLEOTIDE SEQUENCE [LARGE SCALE GENOMIC DNA]</scope>
    <source>
        <strain evidence="2">CpI1-S</strain>
    </source>
</reference>
<dbReference type="InterPro" id="IPR028037">
    <property type="entry name" value="Antitoxin_Rv0909/MT0933"/>
</dbReference>
<dbReference type="AlphaFoldDB" id="A0A0D8BE11"/>
<name>A0A0D8BE11_9ACTN</name>
<protein>
    <submittedName>
        <fullName evidence="1">Antitoxin protein</fullName>
    </submittedName>
</protein>
<dbReference type="EMBL" id="JYFN01000024">
    <property type="protein sequence ID" value="KJE22426.1"/>
    <property type="molecule type" value="Genomic_DNA"/>
</dbReference>